<feature type="domain" description="Transposase DDE" evidence="3">
    <location>
        <begin position="369"/>
        <end position="459"/>
    </location>
</feature>
<feature type="region of interest" description="Disordered" evidence="1">
    <location>
        <begin position="135"/>
        <end position="166"/>
    </location>
</feature>
<name>A0A1M6V0L1_9FIRM</name>
<dbReference type="PANTHER" id="PTHR33803:SF3">
    <property type="entry name" value="BLL1974 PROTEIN"/>
    <property type="match status" value="1"/>
</dbReference>
<dbReference type="EMBL" id="FQZY01000105">
    <property type="protein sequence ID" value="SHK90089.1"/>
    <property type="molecule type" value="Genomic_DNA"/>
</dbReference>
<evidence type="ECO:0000256" key="1">
    <source>
        <dbReference type="SAM" id="MobiDB-lite"/>
    </source>
</evidence>
<evidence type="ECO:0000313" key="6">
    <source>
        <dbReference type="EMBL" id="SHK90089.1"/>
    </source>
</evidence>
<dbReference type="Pfam" id="PF13586">
    <property type="entry name" value="DDE_Tnp_1_2"/>
    <property type="match status" value="1"/>
</dbReference>
<gene>
    <name evidence="4" type="ORF">SAMN02745243_02989</name>
    <name evidence="5" type="ORF">SAMN02745243_03657</name>
    <name evidence="6" type="ORF">SAMN02745243_03960</name>
</gene>
<dbReference type="Pfam" id="PF05598">
    <property type="entry name" value="DUF772"/>
    <property type="match status" value="1"/>
</dbReference>
<evidence type="ECO:0000313" key="7">
    <source>
        <dbReference type="Proteomes" id="UP000184301"/>
    </source>
</evidence>
<protein>
    <submittedName>
        <fullName evidence="5">Transposase domain</fullName>
    </submittedName>
</protein>
<proteinExistence type="predicted"/>
<sequence>MYKSTDNTQNNFLSFNQPMGLHMNPENRWIKMADAIPWAIFEKKYHRLFKGKNGRVAKPLRLALGSLIIQTKYQYSDRELVDQLTENPYYQYFIGLPRYQEEPPIDASTLVLFRKRLKMDVIMEANEYMLDAFKEKDSSDERDDDDHSNPPAGGNGNDKSESEPENKGTLMLDATCAPSNIRYPQDFSLLNEAREKLETIIIRFCKAYGFSRPRMYRRQARKNYLALAKTKKRSTKKIRATIRKQLSYIKRDINYLESYMEKGYAPTSKEISLLRTIYKLYDQQQYMYQNKVHSVEKRIVSISQPWLRPIVRGKTKAPVEFGAKFDLSLDENGYGRIEKISYEAYNESTVLEEAIERFKERTGRYPERVLVDQIYRTRENRGFCKFHGIRLSGPKLGRPSATKQLAKEKKQEYQDNTDRIEVERSFSLSKRCYGLGLIRTKLYDTTLTSIALSVFVTNLFKIQARIHFVLIWILGLIEYTC</sequence>
<dbReference type="EMBL" id="FQZY01000081">
    <property type="protein sequence ID" value="SHK74980.1"/>
    <property type="molecule type" value="Genomic_DNA"/>
</dbReference>
<dbReference type="PANTHER" id="PTHR33803">
    <property type="entry name" value="IS1478 TRANSPOSASE"/>
    <property type="match status" value="1"/>
</dbReference>
<dbReference type="AlphaFoldDB" id="A0A1M6V0L1"/>
<dbReference type="InterPro" id="IPR025668">
    <property type="entry name" value="Tnp_DDE_dom"/>
</dbReference>
<dbReference type="RefSeq" id="WP_073111892.1">
    <property type="nucleotide sequence ID" value="NZ_FQZY01000051.1"/>
</dbReference>
<dbReference type="InterPro" id="IPR047710">
    <property type="entry name" value="Transpos_IS5-like"/>
</dbReference>
<evidence type="ECO:0000313" key="4">
    <source>
        <dbReference type="EMBL" id="SHK46193.1"/>
    </source>
</evidence>
<reference evidence="5 7" key="1">
    <citation type="submission" date="2016-11" db="EMBL/GenBank/DDBJ databases">
        <authorList>
            <person name="Jaros S."/>
            <person name="Januszkiewicz K."/>
            <person name="Wedrychowicz H."/>
        </authorList>
    </citation>
    <scope>NUCLEOTIDE SEQUENCE [LARGE SCALE GENOMIC DNA]</scope>
    <source>
        <strain evidence="5 7">DSM 15480</strain>
    </source>
</reference>
<evidence type="ECO:0000259" key="2">
    <source>
        <dbReference type="Pfam" id="PF05598"/>
    </source>
</evidence>
<dbReference type="NCBIfam" id="NF033578">
    <property type="entry name" value="transpos_IS5_1"/>
    <property type="match status" value="1"/>
</dbReference>
<dbReference type="EMBL" id="FQZY01000051">
    <property type="protein sequence ID" value="SHK46193.1"/>
    <property type="molecule type" value="Genomic_DNA"/>
</dbReference>
<evidence type="ECO:0000259" key="3">
    <source>
        <dbReference type="Pfam" id="PF13586"/>
    </source>
</evidence>
<dbReference type="STRING" id="1121950.SAMN02745243_02989"/>
<keyword evidence="7" id="KW-1185">Reference proteome</keyword>
<dbReference type="Proteomes" id="UP000184301">
    <property type="component" value="Unassembled WGS sequence"/>
</dbReference>
<feature type="domain" description="Transposase InsH N-terminal" evidence="2">
    <location>
        <begin position="25"/>
        <end position="116"/>
    </location>
</feature>
<dbReference type="OrthoDB" id="9770860at2"/>
<organism evidence="5 7">
    <name type="scientific">Hespellia stercorisuis DSM 15480</name>
    <dbReference type="NCBI Taxonomy" id="1121950"/>
    <lineage>
        <taxon>Bacteria</taxon>
        <taxon>Bacillati</taxon>
        <taxon>Bacillota</taxon>
        <taxon>Clostridia</taxon>
        <taxon>Lachnospirales</taxon>
        <taxon>Lachnospiraceae</taxon>
        <taxon>Hespellia</taxon>
    </lineage>
</organism>
<accession>A0A1M6V0L1</accession>
<dbReference type="InterPro" id="IPR008490">
    <property type="entry name" value="Transposase_InsH_N"/>
</dbReference>
<evidence type="ECO:0000313" key="5">
    <source>
        <dbReference type="EMBL" id="SHK74980.1"/>
    </source>
</evidence>